<gene>
    <name evidence="3" type="ORF">L288_04250</name>
</gene>
<accession>T0IEP9</accession>
<sequence length="113" mass="11366">MVRTLAAILMCFVALSLTAGAIAHAAESVVVCVDADVVPDLARDGGGSDRAPSDDNKATPHQHGGCHGHHQVAAPVDDDLSANLSLSASLPPIGNARGLVSSGMDPALRPPKA</sequence>
<evidence type="ECO:0000256" key="1">
    <source>
        <dbReference type="SAM" id="MobiDB-lite"/>
    </source>
</evidence>
<dbReference type="RefSeq" id="WP_021237151.1">
    <property type="nucleotide sequence ID" value="NZ_ATHO01000037.1"/>
</dbReference>
<dbReference type="PATRIC" id="fig|1329909.3.peg.807"/>
<evidence type="ECO:0000313" key="4">
    <source>
        <dbReference type="Proteomes" id="UP000015525"/>
    </source>
</evidence>
<name>T0IEP9_9SPHN</name>
<keyword evidence="4" id="KW-1185">Reference proteome</keyword>
<dbReference type="Proteomes" id="UP000015525">
    <property type="component" value="Unassembled WGS sequence"/>
</dbReference>
<keyword evidence="2" id="KW-0732">Signal</keyword>
<evidence type="ECO:0000256" key="2">
    <source>
        <dbReference type="SAM" id="SignalP"/>
    </source>
</evidence>
<proteinExistence type="predicted"/>
<dbReference type="EMBL" id="ATHO01000037">
    <property type="protein sequence ID" value="EQB10155.1"/>
    <property type="molecule type" value="Genomic_DNA"/>
</dbReference>
<dbReference type="AlphaFoldDB" id="T0IEP9"/>
<feature type="chain" id="PRO_5004564636" evidence="2">
    <location>
        <begin position="26"/>
        <end position="113"/>
    </location>
</feature>
<reference evidence="3 4" key="1">
    <citation type="journal article" date="2013" name="Genome Announc.">
        <title>Draft Genome Sequence of Sphingobium quisquiliarum Strain P25T, a Novel Hexachlorocyclohexane (HCH)-Degrading Bacterium Isolated from an HCH Dumpsite.</title>
        <authorList>
            <person name="Kumar Singh A."/>
            <person name="Sangwan N."/>
            <person name="Sharma A."/>
            <person name="Gupta V."/>
            <person name="Khurana J.P."/>
            <person name="Lal R."/>
        </authorList>
    </citation>
    <scope>NUCLEOTIDE SEQUENCE [LARGE SCALE GENOMIC DNA]</scope>
    <source>
        <strain evidence="3 4">P25</strain>
    </source>
</reference>
<organism evidence="3 4">
    <name type="scientific">Sphingobium quisquiliarum P25</name>
    <dbReference type="NCBI Taxonomy" id="1329909"/>
    <lineage>
        <taxon>Bacteria</taxon>
        <taxon>Pseudomonadati</taxon>
        <taxon>Pseudomonadota</taxon>
        <taxon>Alphaproteobacteria</taxon>
        <taxon>Sphingomonadales</taxon>
        <taxon>Sphingomonadaceae</taxon>
        <taxon>Sphingobium</taxon>
    </lineage>
</organism>
<protein>
    <submittedName>
        <fullName evidence="3">Uncharacterized protein</fullName>
    </submittedName>
</protein>
<feature type="compositionally biased region" description="Basic and acidic residues" evidence="1">
    <location>
        <begin position="42"/>
        <end position="58"/>
    </location>
</feature>
<feature type="region of interest" description="Disordered" evidence="1">
    <location>
        <begin position="89"/>
        <end position="113"/>
    </location>
</feature>
<comment type="caution">
    <text evidence="3">The sequence shown here is derived from an EMBL/GenBank/DDBJ whole genome shotgun (WGS) entry which is preliminary data.</text>
</comment>
<feature type="region of interest" description="Disordered" evidence="1">
    <location>
        <begin position="42"/>
        <end position="73"/>
    </location>
</feature>
<feature type="signal peptide" evidence="2">
    <location>
        <begin position="1"/>
        <end position="25"/>
    </location>
</feature>
<evidence type="ECO:0000313" key="3">
    <source>
        <dbReference type="EMBL" id="EQB10155.1"/>
    </source>
</evidence>